<evidence type="ECO:0000313" key="17">
    <source>
        <dbReference type="EMBL" id="OYQ28319.1"/>
    </source>
</evidence>
<dbReference type="InterPro" id="IPR001679">
    <property type="entry name" value="DNA_ligase"/>
</dbReference>
<dbReference type="EC" id="6.5.1.2" evidence="2 15"/>
<feature type="binding site" evidence="15">
    <location>
        <position position="417"/>
    </location>
    <ligand>
        <name>Zn(2+)</name>
        <dbReference type="ChEBI" id="CHEBI:29105"/>
    </ligand>
</feature>
<dbReference type="InterPro" id="IPR010994">
    <property type="entry name" value="RuvA_2-like"/>
</dbReference>
<name>A0A255YGJ2_9SPHN</name>
<dbReference type="GO" id="GO:0003677">
    <property type="term" value="F:DNA binding"/>
    <property type="evidence" value="ECO:0007669"/>
    <property type="project" value="InterPro"/>
</dbReference>
<dbReference type="InterPro" id="IPR004150">
    <property type="entry name" value="NAD_DNA_ligase_OB"/>
</dbReference>
<evidence type="ECO:0000256" key="9">
    <source>
        <dbReference type="ARBA" id="ARBA00022842"/>
    </source>
</evidence>
<keyword evidence="12 15" id="KW-0464">Manganese</keyword>
<feature type="binding site" evidence="15">
    <location>
        <position position="414"/>
    </location>
    <ligand>
        <name>Zn(2+)</name>
        <dbReference type="ChEBI" id="CHEBI:29105"/>
    </ligand>
</feature>
<dbReference type="SUPFAM" id="SSF52113">
    <property type="entry name" value="BRCT domain"/>
    <property type="match status" value="1"/>
</dbReference>
<keyword evidence="5 15" id="KW-0235">DNA replication</keyword>
<dbReference type="PROSITE" id="PS50172">
    <property type="entry name" value="BRCT"/>
    <property type="match status" value="1"/>
</dbReference>
<keyword evidence="18" id="KW-1185">Reference proteome</keyword>
<dbReference type="Gene3D" id="1.10.287.610">
    <property type="entry name" value="Helix hairpin bin"/>
    <property type="match status" value="1"/>
</dbReference>
<evidence type="ECO:0000256" key="1">
    <source>
        <dbReference type="ARBA" id="ARBA00004067"/>
    </source>
</evidence>
<feature type="binding site" evidence="15">
    <location>
        <position position="297"/>
    </location>
    <ligand>
        <name>NAD(+)</name>
        <dbReference type="ChEBI" id="CHEBI:57540"/>
    </ligand>
</feature>
<dbReference type="OrthoDB" id="9759736at2"/>
<dbReference type="InterPro" id="IPR036420">
    <property type="entry name" value="BRCT_dom_sf"/>
</dbReference>
<evidence type="ECO:0000256" key="13">
    <source>
        <dbReference type="ARBA" id="ARBA00034005"/>
    </source>
</evidence>
<evidence type="ECO:0000313" key="18">
    <source>
        <dbReference type="Proteomes" id="UP000216991"/>
    </source>
</evidence>
<dbReference type="GO" id="GO:0006260">
    <property type="term" value="P:DNA replication"/>
    <property type="evidence" value="ECO:0007669"/>
    <property type="project" value="UniProtKB-KW"/>
</dbReference>
<keyword evidence="11 15" id="KW-0234">DNA repair</keyword>
<keyword evidence="9 15" id="KW-0460">Magnesium</keyword>
<dbReference type="FunFam" id="1.10.150.20:FF:000007">
    <property type="entry name" value="DNA ligase"/>
    <property type="match status" value="1"/>
</dbReference>
<feature type="binding site" evidence="15">
    <location>
        <begin position="88"/>
        <end position="89"/>
    </location>
    <ligand>
        <name>NAD(+)</name>
        <dbReference type="ChEBI" id="CHEBI:57540"/>
    </ligand>
</feature>
<dbReference type="SMART" id="SM00532">
    <property type="entry name" value="LIGANc"/>
    <property type="match status" value="1"/>
</dbReference>
<sequence length="682" mass="72204">MPVAALTEAEAAAELARLAEAIAQHSAAYYQEDAPKISDADYDALVQRNAAIEAAFPDLVRADSPSFRVGAKPAAGFGKISHSRPMLSLDNVFSDDEAMEFAARVRRFLNLPDDADVRFRAEAKIDGLSCALRFEGGRLVHGATRGDGAVGEEVTANLAAVTGLAHRVPETAPAVTEIRGEVYMTKAGFAALNERQAQAGAKIFANPRNAAAGSLRQLDPAVSAARPLAFIVHGWGEMTSLPGATQSAVMAAIGDWGFDTGAYALGDASMAQCLAFTADLERRRAELPFDIDGVVYKVERLDWQERLGQVARSPRWAVAHKFPAEQAETTLEAIDIQVGRTGALTPVARLAAVTVGGVVVTNATLHNEDEIARLDVRVGDRVRVQRAGDVIPQVLGVVPGDAPRGPAFVFPDHCPACGSTAVREEDEAVRRCTGGLTCPAQRHERLRHFVSRNAFDIEGLGTERLELFAAAGLIDGPASLFRLERERLLALPGFKDKSVDKLLAAIDERRQVSLDRFLFALGIRHVGEVTARDLARAFKSAEAVQAAAMDAEAVNRLTAVNGIGAVVAEALIDFFAEPHNQATLAALLAEVSPQPLPEVKQTGLSGKTIVFTGSLEKFTREEAEAQAELLGAKTSGSVSSKTSLLVAGPGAGSKLAKAQALGIQVVDEDGWLALVAAAQAEG</sequence>
<dbReference type="InterPro" id="IPR001357">
    <property type="entry name" value="BRCT_dom"/>
</dbReference>
<dbReference type="SUPFAM" id="SSF50249">
    <property type="entry name" value="Nucleic acid-binding proteins"/>
    <property type="match status" value="1"/>
</dbReference>
<evidence type="ECO:0000256" key="5">
    <source>
        <dbReference type="ARBA" id="ARBA00022705"/>
    </source>
</evidence>
<dbReference type="Pfam" id="PF03119">
    <property type="entry name" value="DNA_ligase_ZBD"/>
    <property type="match status" value="1"/>
</dbReference>
<dbReference type="FunFam" id="2.40.50.140:FF:000012">
    <property type="entry name" value="DNA ligase"/>
    <property type="match status" value="1"/>
</dbReference>
<feature type="active site" description="N6-AMP-lysine intermediate" evidence="15">
    <location>
        <position position="124"/>
    </location>
</feature>
<feature type="binding site" evidence="15">
    <location>
        <begin position="39"/>
        <end position="43"/>
    </location>
    <ligand>
        <name>NAD(+)</name>
        <dbReference type="ChEBI" id="CHEBI:57540"/>
    </ligand>
</feature>
<dbReference type="Pfam" id="PF12826">
    <property type="entry name" value="HHH_2"/>
    <property type="match status" value="1"/>
</dbReference>
<comment type="catalytic activity">
    <reaction evidence="13 15">
        <text>NAD(+) + (deoxyribonucleotide)n-3'-hydroxyl + 5'-phospho-(deoxyribonucleotide)m = (deoxyribonucleotide)n+m + AMP + beta-nicotinamide D-nucleotide.</text>
        <dbReference type="EC" id="6.5.1.2"/>
    </reaction>
</comment>
<evidence type="ECO:0000256" key="2">
    <source>
        <dbReference type="ARBA" id="ARBA00012722"/>
    </source>
</evidence>
<evidence type="ECO:0000256" key="14">
    <source>
        <dbReference type="ARBA" id="ARBA00060881"/>
    </source>
</evidence>
<keyword evidence="4 15" id="KW-0436">Ligase</keyword>
<keyword evidence="6 15" id="KW-0479">Metal-binding</keyword>
<dbReference type="PIRSF" id="PIRSF001604">
    <property type="entry name" value="LigA"/>
    <property type="match status" value="1"/>
</dbReference>
<dbReference type="InterPro" id="IPR003583">
    <property type="entry name" value="Hlx-hairpin-Hlx_DNA-bd_motif"/>
</dbReference>
<dbReference type="SUPFAM" id="SSF47781">
    <property type="entry name" value="RuvA domain 2-like"/>
    <property type="match status" value="1"/>
</dbReference>
<dbReference type="EMBL" id="NOXT01000110">
    <property type="protein sequence ID" value="OYQ28319.1"/>
    <property type="molecule type" value="Genomic_DNA"/>
</dbReference>
<dbReference type="SUPFAM" id="SSF56091">
    <property type="entry name" value="DNA ligase/mRNA capping enzyme, catalytic domain"/>
    <property type="match status" value="1"/>
</dbReference>
<dbReference type="InterPro" id="IPR041663">
    <property type="entry name" value="DisA/LigA_HHH"/>
</dbReference>
<protein>
    <recommendedName>
        <fullName evidence="3 15">DNA ligase</fullName>
        <ecNumber evidence="2 15">6.5.1.2</ecNumber>
    </recommendedName>
    <alternativeName>
        <fullName evidence="15">Polydeoxyribonucleotide synthase [NAD(+)]</fullName>
    </alternativeName>
</protein>
<evidence type="ECO:0000256" key="11">
    <source>
        <dbReference type="ARBA" id="ARBA00023204"/>
    </source>
</evidence>
<keyword evidence="10 15" id="KW-0520">NAD</keyword>
<dbReference type="InterPro" id="IPR013840">
    <property type="entry name" value="DNAligase_N"/>
</dbReference>
<comment type="similarity">
    <text evidence="14 15">Belongs to the NAD-dependent DNA ligase family. LigA subfamily.</text>
</comment>
<evidence type="ECO:0000256" key="6">
    <source>
        <dbReference type="ARBA" id="ARBA00022723"/>
    </source>
</evidence>
<evidence type="ECO:0000256" key="7">
    <source>
        <dbReference type="ARBA" id="ARBA00022763"/>
    </source>
</evidence>
<keyword evidence="8 15" id="KW-0862">Zinc</keyword>
<feature type="binding site" evidence="15">
    <location>
        <position position="122"/>
    </location>
    <ligand>
        <name>NAD(+)</name>
        <dbReference type="ChEBI" id="CHEBI:57540"/>
    </ligand>
</feature>
<dbReference type="PANTHER" id="PTHR23389:SF9">
    <property type="entry name" value="DNA LIGASE"/>
    <property type="match status" value="1"/>
</dbReference>
<evidence type="ECO:0000256" key="15">
    <source>
        <dbReference type="HAMAP-Rule" id="MF_01588"/>
    </source>
</evidence>
<evidence type="ECO:0000256" key="4">
    <source>
        <dbReference type="ARBA" id="ARBA00022598"/>
    </source>
</evidence>
<comment type="cofactor">
    <cofactor evidence="15">
        <name>Mg(2+)</name>
        <dbReference type="ChEBI" id="CHEBI:18420"/>
    </cofactor>
    <cofactor evidence="15">
        <name>Mn(2+)</name>
        <dbReference type="ChEBI" id="CHEBI:29035"/>
    </cofactor>
</comment>
<dbReference type="Pfam" id="PF03120">
    <property type="entry name" value="OB_DNA_ligase"/>
    <property type="match status" value="1"/>
</dbReference>
<organism evidence="17 18">
    <name type="scientific">Sandarakinorhabdus cyanobacteriorum</name>
    <dbReference type="NCBI Taxonomy" id="1981098"/>
    <lineage>
        <taxon>Bacteria</taxon>
        <taxon>Pseudomonadati</taxon>
        <taxon>Pseudomonadota</taxon>
        <taxon>Alphaproteobacteria</taxon>
        <taxon>Sphingomonadales</taxon>
        <taxon>Sphingosinicellaceae</taxon>
        <taxon>Sandarakinorhabdus</taxon>
    </lineage>
</organism>
<dbReference type="AlphaFoldDB" id="A0A255YGJ2"/>
<dbReference type="InterPro" id="IPR013839">
    <property type="entry name" value="DNAligase_adenylation"/>
</dbReference>
<feature type="binding site" evidence="15">
    <location>
        <position position="181"/>
    </location>
    <ligand>
        <name>NAD(+)</name>
        <dbReference type="ChEBI" id="CHEBI:57540"/>
    </ligand>
</feature>
<feature type="domain" description="BRCT" evidence="16">
    <location>
        <begin position="599"/>
        <end position="672"/>
    </location>
</feature>
<dbReference type="Pfam" id="PF01653">
    <property type="entry name" value="DNA_ligase_aden"/>
    <property type="match status" value="1"/>
</dbReference>
<evidence type="ECO:0000256" key="8">
    <source>
        <dbReference type="ARBA" id="ARBA00022833"/>
    </source>
</evidence>
<dbReference type="NCBIfam" id="TIGR00575">
    <property type="entry name" value="dnlj"/>
    <property type="match status" value="1"/>
</dbReference>
<dbReference type="Pfam" id="PF00533">
    <property type="entry name" value="BRCT"/>
    <property type="match status" value="1"/>
</dbReference>
<dbReference type="HAMAP" id="MF_01588">
    <property type="entry name" value="DNA_ligase_A"/>
    <property type="match status" value="1"/>
</dbReference>
<dbReference type="PANTHER" id="PTHR23389">
    <property type="entry name" value="CHROMOSOME TRANSMISSION FIDELITY FACTOR 18"/>
    <property type="match status" value="1"/>
</dbReference>
<evidence type="ECO:0000259" key="16">
    <source>
        <dbReference type="PROSITE" id="PS50172"/>
    </source>
</evidence>
<keyword evidence="7 15" id="KW-0227">DNA damage</keyword>
<dbReference type="Gene3D" id="2.40.50.140">
    <property type="entry name" value="Nucleic acid-binding proteins"/>
    <property type="match status" value="1"/>
</dbReference>
<feature type="binding site" evidence="15">
    <location>
        <position position="438"/>
    </location>
    <ligand>
        <name>Zn(2+)</name>
        <dbReference type="ChEBI" id="CHEBI:29105"/>
    </ligand>
</feature>
<dbReference type="Pfam" id="PF14520">
    <property type="entry name" value="HHH_5"/>
    <property type="match status" value="1"/>
</dbReference>
<feature type="binding site" evidence="15">
    <location>
        <position position="321"/>
    </location>
    <ligand>
        <name>NAD(+)</name>
        <dbReference type="ChEBI" id="CHEBI:57540"/>
    </ligand>
</feature>
<dbReference type="InterPro" id="IPR012340">
    <property type="entry name" value="NA-bd_OB-fold"/>
</dbReference>
<dbReference type="CDD" id="cd00114">
    <property type="entry name" value="LIGANc"/>
    <property type="match status" value="1"/>
</dbReference>
<dbReference type="GO" id="GO:0005829">
    <property type="term" value="C:cytosol"/>
    <property type="evidence" value="ECO:0007669"/>
    <property type="project" value="TreeGrafter"/>
</dbReference>
<feature type="binding site" evidence="15">
    <location>
        <position position="145"/>
    </location>
    <ligand>
        <name>NAD(+)</name>
        <dbReference type="ChEBI" id="CHEBI:57540"/>
    </ligand>
</feature>
<dbReference type="Gene3D" id="6.20.10.30">
    <property type="match status" value="1"/>
</dbReference>
<proteinExistence type="inferred from homology"/>
<accession>A0A255YGJ2</accession>
<dbReference type="NCBIfam" id="NF005932">
    <property type="entry name" value="PRK07956.1"/>
    <property type="match status" value="1"/>
</dbReference>
<dbReference type="Gene3D" id="1.10.150.20">
    <property type="entry name" value="5' to 3' exonuclease, C-terminal subdomain"/>
    <property type="match status" value="2"/>
</dbReference>
<comment type="caution">
    <text evidence="17">The sequence shown here is derived from an EMBL/GenBank/DDBJ whole genome shotgun (WGS) entry which is preliminary data.</text>
</comment>
<gene>
    <name evidence="15" type="primary">ligA</name>
    <name evidence="17" type="ORF">CHU93_09175</name>
</gene>
<dbReference type="GO" id="GO:0046872">
    <property type="term" value="F:metal ion binding"/>
    <property type="evidence" value="ECO:0007669"/>
    <property type="project" value="UniProtKB-KW"/>
</dbReference>
<dbReference type="Proteomes" id="UP000216991">
    <property type="component" value="Unassembled WGS sequence"/>
</dbReference>
<evidence type="ECO:0000256" key="3">
    <source>
        <dbReference type="ARBA" id="ARBA00013308"/>
    </source>
</evidence>
<dbReference type="SMART" id="SM00278">
    <property type="entry name" value="HhH1"/>
    <property type="match status" value="3"/>
</dbReference>
<comment type="function">
    <text evidence="1 15">DNA ligase that catalyzes the formation of phosphodiester linkages between 5'-phosphoryl and 3'-hydroxyl groups in double-stranded DNA using NAD as a coenzyme and as the energy source for the reaction. It is essential for DNA replication and repair of damaged DNA.</text>
</comment>
<dbReference type="SMART" id="SM00292">
    <property type="entry name" value="BRCT"/>
    <property type="match status" value="1"/>
</dbReference>
<dbReference type="GO" id="GO:0006281">
    <property type="term" value="P:DNA repair"/>
    <property type="evidence" value="ECO:0007669"/>
    <property type="project" value="UniProtKB-KW"/>
</dbReference>
<evidence type="ECO:0000256" key="10">
    <source>
        <dbReference type="ARBA" id="ARBA00023027"/>
    </source>
</evidence>
<comment type="caution">
    <text evidence="15">Lacks conserved residue(s) required for the propagation of feature annotation.</text>
</comment>
<dbReference type="Gene3D" id="3.30.470.30">
    <property type="entry name" value="DNA ligase/mRNA capping enzyme"/>
    <property type="match status" value="1"/>
</dbReference>
<dbReference type="CDD" id="cd17748">
    <property type="entry name" value="BRCT_DNA_ligase_like"/>
    <property type="match status" value="1"/>
</dbReference>
<dbReference type="Gene3D" id="3.40.50.10190">
    <property type="entry name" value="BRCT domain"/>
    <property type="match status" value="1"/>
</dbReference>
<evidence type="ECO:0000256" key="12">
    <source>
        <dbReference type="ARBA" id="ARBA00023211"/>
    </source>
</evidence>
<reference evidence="17 18" key="1">
    <citation type="submission" date="2017-07" db="EMBL/GenBank/DDBJ databases">
        <title>Sandarakinorhabdus cyanobacteriorum sp. nov., a novel bacterium isolated from cyanobacterial aggregates in a eutrophic lake.</title>
        <authorList>
            <person name="Cai H."/>
        </authorList>
    </citation>
    <scope>NUCLEOTIDE SEQUENCE [LARGE SCALE GENOMIC DNA]</scope>
    <source>
        <strain evidence="17 18">TH057</strain>
    </source>
</reference>
<dbReference type="InterPro" id="IPR004149">
    <property type="entry name" value="Znf_DNAligase_C4"/>
</dbReference>
<dbReference type="GO" id="GO:0003911">
    <property type="term" value="F:DNA ligase (NAD+) activity"/>
    <property type="evidence" value="ECO:0007669"/>
    <property type="project" value="UniProtKB-UniRule"/>
</dbReference>